<reference evidence="1 2" key="1">
    <citation type="submission" date="2019-07" db="EMBL/GenBank/DDBJ databases">
        <authorList>
            <person name="Hibberd C M."/>
            <person name="Gehrig L. J."/>
            <person name="Chang H.-W."/>
            <person name="Venkatesh S."/>
        </authorList>
    </citation>
    <scope>NUCLEOTIDE SEQUENCE [LARGE SCALE GENOMIC DNA]</scope>
    <source>
        <strain evidence="1">Streptococcus_constellatus_SS_Bg39</strain>
    </source>
</reference>
<proteinExistence type="predicted"/>
<sequence length="49" mass="5458">MERLKRVLGLLIFPLLFLSLFLGAGEVKAADLTDKVQLDEVQIRSANSE</sequence>
<evidence type="ECO:0000313" key="1">
    <source>
        <dbReference type="EMBL" id="VUW96985.1"/>
    </source>
</evidence>
<dbReference type="AlphaFoldDB" id="A0A564SPA6"/>
<dbReference type="EMBL" id="CABHMZ010000008">
    <property type="protein sequence ID" value="VUW96985.1"/>
    <property type="molecule type" value="Genomic_DNA"/>
</dbReference>
<dbReference type="Proteomes" id="UP000385544">
    <property type="component" value="Unassembled WGS sequence"/>
</dbReference>
<evidence type="ECO:0000313" key="2">
    <source>
        <dbReference type="Proteomes" id="UP000385544"/>
    </source>
</evidence>
<name>A0A564SPA6_STRCV</name>
<dbReference type="RefSeq" id="WP_186286701.1">
    <property type="nucleotide sequence ID" value="NZ_CABHMZ010000008.1"/>
</dbReference>
<organism evidence="1 2">
    <name type="scientific">Streptococcus constellatus</name>
    <dbReference type="NCBI Taxonomy" id="76860"/>
    <lineage>
        <taxon>Bacteria</taxon>
        <taxon>Bacillati</taxon>
        <taxon>Bacillota</taxon>
        <taxon>Bacilli</taxon>
        <taxon>Lactobacillales</taxon>
        <taxon>Streptococcaceae</taxon>
        <taxon>Streptococcus</taxon>
        <taxon>Streptococcus anginosus group</taxon>
    </lineage>
</organism>
<protein>
    <submittedName>
        <fullName evidence="1">Uncharacterized protein</fullName>
    </submittedName>
</protein>
<gene>
    <name evidence="1" type="ORF">SCSS39_00734</name>
</gene>
<accession>A0A564SPA6</accession>